<comment type="caution">
    <text evidence="2">The sequence shown here is derived from an EMBL/GenBank/DDBJ whole genome shotgun (WGS) entry which is preliminary data.</text>
</comment>
<gene>
    <name evidence="2" type="ORF">FEQUK3_LOCUS11514</name>
</gene>
<dbReference type="Pfam" id="PF13376">
    <property type="entry name" value="OmdA"/>
    <property type="match status" value="1"/>
</dbReference>
<evidence type="ECO:0000313" key="3">
    <source>
        <dbReference type="Proteomes" id="UP000693738"/>
    </source>
</evidence>
<feature type="region of interest" description="Disordered" evidence="1">
    <location>
        <begin position="1"/>
        <end position="34"/>
    </location>
</feature>
<proteinExistence type="predicted"/>
<sequence>MSRQTRSAAKKLTRLRTSTTTTASPITHPIPSITTATTSQAPTLETRLFTTPSEWQTYLTSSPNPSGLWLKIAKKSSPTPSITYDQALDLALCHGWIDGQRKALDATHFIQRFTPRRKGSLWSQRNVKKVATLIEEGKMTSAGLAEVEKAKEDGRWERAYSSSSNAAVPPDFQKALDENQAAGAFFEGLGKTKRYAFIQRLETAKRPETRSKRIDQFIDLLASGKTL</sequence>
<organism evidence="2 3">
    <name type="scientific">Fusarium equiseti</name>
    <name type="common">Fusarium scirpi</name>
    <dbReference type="NCBI Taxonomy" id="61235"/>
    <lineage>
        <taxon>Eukaryota</taxon>
        <taxon>Fungi</taxon>
        <taxon>Dikarya</taxon>
        <taxon>Ascomycota</taxon>
        <taxon>Pezizomycotina</taxon>
        <taxon>Sordariomycetes</taxon>
        <taxon>Hypocreomycetidae</taxon>
        <taxon>Hypocreales</taxon>
        <taxon>Nectriaceae</taxon>
        <taxon>Fusarium</taxon>
        <taxon>Fusarium incarnatum-equiseti species complex</taxon>
    </lineage>
</organism>
<protein>
    <submittedName>
        <fullName evidence="2">Uncharacterized protein</fullName>
    </submittedName>
</protein>
<name>A0A8J2IWG9_FUSEQ</name>
<dbReference type="AlphaFoldDB" id="A0A8J2IWG9"/>
<dbReference type="EMBL" id="CAJSTJ010000189">
    <property type="protein sequence ID" value="CAG7565818.1"/>
    <property type="molecule type" value="Genomic_DNA"/>
</dbReference>
<evidence type="ECO:0000256" key="1">
    <source>
        <dbReference type="SAM" id="MobiDB-lite"/>
    </source>
</evidence>
<evidence type="ECO:0000313" key="2">
    <source>
        <dbReference type="EMBL" id="CAG7565818.1"/>
    </source>
</evidence>
<feature type="compositionally biased region" description="Low complexity" evidence="1">
    <location>
        <begin position="17"/>
        <end position="34"/>
    </location>
</feature>
<reference evidence="2" key="1">
    <citation type="submission" date="2021-05" db="EMBL/GenBank/DDBJ databases">
        <authorList>
            <person name="Khan N."/>
        </authorList>
    </citation>
    <scope>NUCLEOTIDE SEQUENCE</scope>
</reference>
<dbReference type="Proteomes" id="UP000693738">
    <property type="component" value="Unassembled WGS sequence"/>
</dbReference>
<accession>A0A8J2IWG9</accession>